<evidence type="ECO:0000313" key="2">
    <source>
        <dbReference type="EMBL" id="HIH10330.1"/>
    </source>
</evidence>
<dbReference type="GO" id="GO:0004803">
    <property type="term" value="F:transposase activity"/>
    <property type="evidence" value="ECO:0007669"/>
    <property type="project" value="InterPro"/>
</dbReference>
<dbReference type="InterPro" id="IPR036515">
    <property type="entry name" value="Transposase_17_sf"/>
</dbReference>
<dbReference type="EMBL" id="DUGC01000108">
    <property type="protein sequence ID" value="HIH10330.1"/>
    <property type="molecule type" value="Genomic_DNA"/>
</dbReference>
<dbReference type="GO" id="GO:0006313">
    <property type="term" value="P:DNA transposition"/>
    <property type="evidence" value="ECO:0007669"/>
    <property type="project" value="InterPro"/>
</dbReference>
<dbReference type="GO" id="GO:0003677">
    <property type="term" value="F:DNA binding"/>
    <property type="evidence" value="ECO:0007669"/>
    <property type="project" value="InterPro"/>
</dbReference>
<accession>A0A7J4IZN6</accession>
<feature type="domain" description="Transposase IS200-like" evidence="1">
    <location>
        <begin position="16"/>
        <end position="133"/>
    </location>
</feature>
<dbReference type="Pfam" id="PF01797">
    <property type="entry name" value="Y1_Tnp"/>
    <property type="match status" value="1"/>
</dbReference>
<name>A0A7J4IZN6_9ARCH</name>
<dbReference type="NCBIfam" id="NF033573">
    <property type="entry name" value="transpos_IS200"/>
    <property type="match status" value="1"/>
</dbReference>
<organism evidence="2 3">
    <name type="scientific">Candidatus Iainarchaeum sp</name>
    <dbReference type="NCBI Taxonomy" id="3101447"/>
    <lineage>
        <taxon>Archaea</taxon>
        <taxon>Candidatus Iainarchaeota</taxon>
        <taxon>Candidatus Iainarchaeia</taxon>
        <taxon>Candidatus Iainarchaeales</taxon>
        <taxon>Candidatus Iainarchaeaceae</taxon>
        <taxon>Candidatus Iainarchaeum</taxon>
    </lineage>
</organism>
<sequence length="146" mass="17414">MHVDSELYSHNYHKGYWEYHLEWIPEYRYKALSKESTRKECEQILLEIARRLDVNVPELAVLPDHVHMIVVSKRACNPSDLLHAFKGASSHELFKRHPNYRKLYKVGHFWTPGKFSRTVSIASDKAREYVRKQRDAYQQTIADYLH</sequence>
<evidence type="ECO:0000313" key="3">
    <source>
        <dbReference type="Proteomes" id="UP000565078"/>
    </source>
</evidence>
<proteinExistence type="predicted"/>
<dbReference type="InterPro" id="IPR002686">
    <property type="entry name" value="Transposase_17"/>
</dbReference>
<reference evidence="3" key="1">
    <citation type="journal article" date="2020" name="bioRxiv">
        <title>A rank-normalized archaeal taxonomy based on genome phylogeny resolves widespread incomplete and uneven classifications.</title>
        <authorList>
            <person name="Rinke C."/>
            <person name="Chuvochina M."/>
            <person name="Mussig A.J."/>
            <person name="Chaumeil P.-A."/>
            <person name="Waite D.W."/>
            <person name="Whitman W.B."/>
            <person name="Parks D.H."/>
            <person name="Hugenholtz P."/>
        </authorList>
    </citation>
    <scope>NUCLEOTIDE SEQUENCE [LARGE SCALE GENOMIC DNA]</scope>
</reference>
<evidence type="ECO:0000259" key="1">
    <source>
        <dbReference type="SMART" id="SM01321"/>
    </source>
</evidence>
<gene>
    <name evidence="2" type="primary">tnpA</name>
    <name evidence="2" type="ORF">HA254_06735</name>
</gene>
<dbReference type="PANTHER" id="PTHR33360">
    <property type="entry name" value="TRANSPOSASE FOR INSERTION SEQUENCE ELEMENT IS200"/>
    <property type="match status" value="1"/>
</dbReference>
<dbReference type="PANTHER" id="PTHR33360:SF2">
    <property type="entry name" value="TRANSPOSASE FOR INSERTION SEQUENCE ELEMENT IS200"/>
    <property type="match status" value="1"/>
</dbReference>
<dbReference type="AlphaFoldDB" id="A0A7J4IZN6"/>
<protein>
    <submittedName>
        <fullName evidence="2">IS200/IS605 family transposase</fullName>
    </submittedName>
</protein>
<dbReference type="SMART" id="SM01321">
    <property type="entry name" value="Y1_Tnp"/>
    <property type="match status" value="1"/>
</dbReference>
<comment type="caution">
    <text evidence="2">The sequence shown here is derived from an EMBL/GenBank/DDBJ whole genome shotgun (WGS) entry which is preliminary data.</text>
</comment>
<dbReference type="Proteomes" id="UP000565078">
    <property type="component" value="Unassembled WGS sequence"/>
</dbReference>
<dbReference type="SUPFAM" id="SSF143422">
    <property type="entry name" value="Transposase IS200-like"/>
    <property type="match status" value="1"/>
</dbReference>
<dbReference type="Gene3D" id="3.30.70.1290">
    <property type="entry name" value="Transposase IS200-like"/>
    <property type="match status" value="1"/>
</dbReference>